<organism evidence="2 3">
    <name type="scientific">Sphingomonas tagetis</name>
    <dbReference type="NCBI Taxonomy" id="2949092"/>
    <lineage>
        <taxon>Bacteria</taxon>
        <taxon>Pseudomonadati</taxon>
        <taxon>Pseudomonadota</taxon>
        <taxon>Alphaproteobacteria</taxon>
        <taxon>Sphingomonadales</taxon>
        <taxon>Sphingomonadaceae</taxon>
        <taxon>Sphingomonas</taxon>
    </lineage>
</organism>
<dbReference type="SUPFAM" id="SSF46785">
    <property type="entry name" value="Winged helix' DNA-binding domain"/>
    <property type="match status" value="1"/>
</dbReference>
<dbReference type="InterPro" id="IPR019885">
    <property type="entry name" value="Tscrpt_reg_HTH_AsnC-type_CS"/>
</dbReference>
<dbReference type="RefSeq" id="WP_254295160.1">
    <property type="nucleotide sequence ID" value="NZ_JAMLDX010000014.1"/>
</dbReference>
<reference evidence="2" key="1">
    <citation type="submission" date="2022-05" db="EMBL/GenBank/DDBJ databases">
        <title>Sphingomonas sp. strain MG17 Genome sequencing and assembly.</title>
        <authorList>
            <person name="Kim I."/>
        </authorList>
    </citation>
    <scope>NUCLEOTIDE SEQUENCE</scope>
    <source>
        <strain evidence="2">MG17</strain>
    </source>
</reference>
<dbReference type="EMBL" id="JAMLDX010000014">
    <property type="protein sequence ID" value="MCP3732054.1"/>
    <property type="molecule type" value="Genomic_DNA"/>
</dbReference>
<evidence type="ECO:0000313" key="2">
    <source>
        <dbReference type="EMBL" id="MCP3732054.1"/>
    </source>
</evidence>
<evidence type="ECO:0000256" key="1">
    <source>
        <dbReference type="SAM" id="MobiDB-lite"/>
    </source>
</evidence>
<name>A0A9X2KLZ5_9SPHN</name>
<dbReference type="Proteomes" id="UP001139451">
    <property type="component" value="Unassembled WGS sequence"/>
</dbReference>
<dbReference type="PROSITE" id="PS00519">
    <property type="entry name" value="HTH_ASNC_1"/>
    <property type="match status" value="1"/>
</dbReference>
<proteinExistence type="predicted"/>
<sequence length="109" mass="11808">MSDLFSYPHQPGAQDRDTSRDAATAAAESAPLLRAKALAVLERSNGLTADEVAGRLGLSILSIRPRITELSRLGKVRDSGQRRRNASGRNAIVWTPIYPARLAGQRRTA</sequence>
<feature type="region of interest" description="Disordered" evidence="1">
    <location>
        <begin position="1"/>
        <end position="26"/>
    </location>
</feature>
<dbReference type="InterPro" id="IPR036388">
    <property type="entry name" value="WH-like_DNA-bd_sf"/>
</dbReference>
<gene>
    <name evidence="2" type="ORF">M9978_16640</name>
</gene>
<dbReference type="AlphaFoldDB" id="A0A9X2KLZ5"/>
<evidence type="ECO:0000313" key="3">
    <source>
        <dbReference type="Proteomes" id="UP001139451"/>
    </source>
</evidence>
<keyword evidence="3" id="KW-1185">Reference proteome</keyword>
<protein>
    <submittedName>
        <fullName evidence="2">Uncharacterized protein</fullName>
    </submittedName>
</protein>
<comment type="caution">
    <text evidence="2">The sequence shown here is derived from an EMBL/GenBank/DDBJ whole genome shotgun (WGS) entry which is preliminary data.</text>
</comment>
<dbReference type="Gene3D" id="1.10.10.10">
    <property type="entry name" value="Winged helix-like DNA-binding domain superfamily/Winged helix DNA-binding domain"/>
    <property type="match status" value="1"/>
</dbReference>
<dbReference type="InterPro" id="IPR036390">
    <property type="entry name" value="WH_DNA-bd_sf"/>
</dbReference>
<accession>A0A9X2KLZ5</accession>